<dbReference type="Proteomes" id="UP000265715">
    <property type="component" value="Unassembled WGS sequence"/>
</dbReference>
<feature type="compositionally biased region" description="Basic and acidic residues" evidence="1">
    <location>
        <begin position="169"/>
        <end position="181"/>
    </location>
</feature>
<dbReference type="InterPro" id="IPR027417">
    <property type="entry name" value="P-loop_NTPase"/>
</dbReference>
<feature type="region of interest" description="Disordered" evidence="1">
    <location>
        <begin position="160"/>
        <end position="190"/>
    </location>
</feature>
<evidence type="ECO:0000313" key="3">
    <source>
        <dbReference type="EMBL" id="RIH85385.1"/>
    </source>
</evidence>
<name>A0A399ENC4_9DEIN</name>
<dbReference type="Pfam" id="PF06048">
    <property type="entry name" value="DUF927"/>
    <property type="match status" value="1"/>
</dbReference>
<gene>
    <name evidence="3" type="ORF">Mterra_01711</name>
</gene>
<evidence type="ECO:0000313" key="4">
    <source>
        <dbReference type="Proteomes" id="UP000265715"/>
    </source>
</evidence>
<comment type="caution">
    <text evidence="3">The sequence shown here is derived from an EMBL/GenBank/DDBJ whole genome shotgun (WGS) entry which is preliminary data.</text>
</comment>
<organism evidence="3 4">
    <name type="scientific">Calidithermus terrae</name>
    <dbReference type="NCBI Taxonomy" id="1408545"/>
    <lineage>
        <taxon>Bacteria</taxon>
        <taxon>Thermotogati</taxon>
        <taxon>Deinococcota</taxon>
        <taxon>Deinococci</taxon>
        <taxon>Thermales</taxon>
        <taxon>Thermaceae</taxon>
        <taxon>Calidithermus</taxon>
    </lineage>
</organism>
<dbReference type="AlphaFoldDB" id="A0A399ENC4"/>
<sequence length="615" mass="66098">MYAHTGWARVGEGWAYLHAGGAIGAQGVEVDLPPELAGFALPEPGRVQDALPLLELAPPTVTWALLLYALGAVLDHPMGSVYLTGPTGAGKTTLALLVQTLWGHTRPGAPLNWEATANALEGVAFAAKDALVLVDDYAPTGHEGKQRELQAKAARLLRSQGNLTGRPRMRADGTLHPDRPPRGALLVTGEDLPPGHSVRARCLVLELQRGALDFGRVSALQRNPEPLAAALSAWITWLAPRLDEARARLKQLVAELRPRYPAEHGRTTDALARLHGVWVLLREALEAEGVPPARLEALESGMAQALRQVGVAQAEHQRSADPAERFIPLLLGLLTGKRGHLLDLEDPKEPPPDPERWGWAWQENLSGSPEAPQGRWVAQGPQVGWLDARTGDVLLNPESAYASLNRLAAEQGEPLPSPRTLWKRLGERGITRTQTSAGETRHTVVERIGGHPTRVVRVLAPYISKTGNTGNTGTDIVQDDSNPVTGNPLVTGSLPVTNPAPQTPPALLPEASGNKTETGNTRNAVQDAKIAPVTGVTGSGDIRPLGVADEEGGYTLDPAPLPTSLKRLAEQEALALAWNRLESLPNEDERSRWRRRLNREGAKAARELLGVIRGR</sequence>
<keyword evidence="4" id="KW-1185">Reference proteome</keyword>
<evidence type="ECO:0000259" key="2">
    <source>
        <dbReference type="Pfam" id="PF06048"/>
    </source>
</evidence>
<feature type="region of interest" description="Disordered" evidence="1">
    <location>
        <begin position="466"/>
        <end position="487"/>
    </location>
</feature>
<dbReference type="InterPro" id="IPR009270">
    <property type="entry name" value="DUF927"/>
</dbReference>
<accession>A0A399ENC4</accession>
<reference evidence="3 4" key="1">
    <citation type="submission" date="2018-08" db="EMBL/GenBank/DDBJ databases">
        <title>Meiothermus terrae DSM 26712 genome sequencing project.</title>
        <authorList>
            <person name="Da Costa M.S."/>
            <person name="Albuquerque L."/>
            <person name="Raposo P."/>
            <person name="Froufe H.J.C."/>
            <person name="Barroso C.S."/>
            <person name="Egas C."/>
        </authorList>
    </citation>
    <scope>NUCLEOTIDE SEQUENCE [LARGE SCALE GENOMIC DNA]</scope>
    <source>
        <strain evidence="3 4">DSM 26712</strain>
    </source>
</reference>
<evidence type="ECO:0000256" key="1">
    <source>
        <dbReference type="SAM" id="MobiDB-lite"/>
    </source>
</evidence>
<proteinExistence type="predicted"/>
<feature type="domain" description="DUF927" evidence="2">
    <location>
        <begin position="72"/>
        <end position="137"/>
    </location>
</feature>
<dbReference type="SUPFAM" id="SSF52540">
    <property type="entry name" value="P-loop containing nucleoside triphosphate hydrolases"/>
    <property type="match status" value="1"/>
</dbReference>
<dbReference type="EMBL" id="QXDL01000059">
    <property type="protein sequence ID" value="RIH85385.1"/>
    <property type="molecule type" value="Genomic_DNA"/>
</dbReference>
<protein>
    <recommendedName>
        <fullName evidence="2">DUF927 domain-containing protein</fullName>
    </recommendedName>
</protein>